<proteinExistence type="predicted"/>
<comment type="caution">
    <text evidence="2">The sequence shown here is derived from an EMBL/GenBank/DDBJ whole genome shotgun (WGS) entry which is preliminary data.</text>
</comment>
<keyword evidence="3" id="KW-1185">Reference proteome</keyword>
<sequence length="160" mass="17482">MRAPMLLQQLKIVRGCGACGLLAAGLFDWGKGVEAELRKKVLAQRDLYEELERAPMLLQQLKIVRGCGACGLLAAGLFDWGKGVEAELRKKVLAQRDLYEERRFGYSRTRAGAYASAVAEDRARLRGLRPIGCRPLRLGQGGGPKPASSCSLSEVELPNQ</sequence>
<feature type="region of interest" description="Disordered" evidence="1">
    <location>
        <begin position="136"/>
        <end position="160"/>
    </location>
</feature>
<evidence type="ECO:0000313" key="3">
    <source>
        <dbReference type="Proteomes" id="UP001178507"/>
    </source>
</evidence>
<evidence type="ECO:0000313" key="2">
    <source>
        <dbReference type="EMBL" id="CAJ1393453.1"/>
    </source>
</evidence>
<dbReference type="Proteomes" id="UP001178507">
    <property type="component" value="Unassembled WGS sequence"/>
</dbReference>
<dbReference type="EMBL" id="CAUJNA010002558">
    <property type="protein sequence ID" value="CAJ1393453.1"/>
    <property type="molecule type" value="Genomic_DNA"/>
</dbReference>
<dbReference type="AlphaFoldDB" id="A0AA36IT10"/>
<gene>
    <name evidence="2" type="ORF">EVOR1521_LOCUS18316</name>
</gene>
<reference evidence="2" key="1">
    <citation type="submission" date="2023-08" db="EMBL/GenBank/DDBJ databases">
        <authorList>
            <person name="Chen Y."/>
            <person name="Shah S."/>
            <person name="Dougan E. K."/>
            <person name="Thang M."/>
            <person name="Chan C."/>
        </authorList>
    </citation>
    <scope>NUCLEOTIDE SEQUENCE</scope>
</reference>
<name>A0AA36IT10_9DINO</name>
<protein>
    <submittedName>
        <fullName evidence="2">Uncharacterized protein</fullName>
    </submittedName>
</protein>
<accession>A0AA36IT10</accession>
<organism evidence="2 3">
    <name type="scientific">Effrenium voratum</name>
    <dbReference type="NCBI Taxonomy" id="2562239"/>
    <lineage>
        <taxon>Eukaryota</taxon>
        <taxon>Sar</taxon>
        <taxon>Alveolata</taxon>
        <taxon>Dinophyceae</taxon>
        <taxon>Suessiales</taxon>
        <taxon>Symbiodiniaceae</taxon>
        <taxon>Effrenium</taxon>
    </lineage>
</organism>
<evidence type="ECO:0000256" key="1">
    <source>
        <dbReference type="SAM" id="MobiDB-lite"/>
    </source>
</evidence>
<feature type="compositionally biased region" description="Polar residues" evidence="1">
    <location>
        <begin position="148"/>
        <end position="160"/>
    </location>
</feature>